<feature type="coiled-coil region" evidence="1">
    <location>
        <begin position="94"/>
        <end position="124"/>
    </location>
</feature>
<proteinExistence type="predicted"/>
<evidence type="ECO:0000313" key="4">
    <source>
        <dbReference type="Proteomes" id="UP000217838"/>
    </source>
</evidence>
<evidence type="ECO:0000256" key="2">
    <source>
        <dbReference type="SAM" id="MobiDB-lite"/>
    </source>
</evidence>
<comment type="caution">
    <text evidence="3">The sequence shown here is derived from an EMBL/GenBank/DDBJ whole genome shotgun (WGS) entry which is preliminary data.</text>
</comment>
<organism evidence="3 4">
    <name type="scientific">Aerophobetes bacterium</name>
    <dbReference type="NCBI Taxonomy" id="2030807"/>
    <lineage>
        <taxon>Bacteria</taxon>
        <taxon>Candidatus Aerophobota</taxon>
    </lineage>
</organism>
<feature type="compositionally biased region" description="Basic and acidic residues" evidence="2">
    <location>
        <begin position="37"/>
        <end position="54"/>
    </location>
</feature>
<dbReference type="EMBL" id="NVUU01000056">
    <property type="protein sequence ID" value="PCI93642.1"/>
    <property type="molecule type" value="Genomic_DNA"/>
</dbReference>
<evidence type="ECO:0000256" key="1">
    <source>
        <dbReference type="SAM" id="Coils"/>
    </source>
</evidence>
<keyword evidence="1" id="KW-0175">Coiled coil</keyword>
<evidence type="ECO:0000313" key="3">
    <source>
        <dbReference type="EMBL" id="PCI93642.1"/>
    </source>
</evidence>
<protein>
    <submittedName>
        <fullName evidence="3">Uncharacterized protein</fullName>
    </submittedName>
</protein>
<dbReference type="Proteomes" id="UP000217838">
    <property type="component" value="Unassembled WGS sequence"/>
</dbReference>
<sequence length="191" mass="20886">MISTASFQAQLDNFKNEIKDFKAEEKSEKKLFETRLKTKEEKRSLKKDMQDKKKGVTKSAGKGGSAPPESGEYAVVAAMAVSMKDNMEIIGGKAQDLQGQNEQIANQQKKLTELEKQQKLLKNLSPEDALEQSQVLNAEINATNNQTGIIGTNLNEGVMSLKFDSSMNNTMGGIGQKIIEFLGKEGTASPV</sequence>
<gene>
    <name evidence="3" type="ORF">COB11_04960</name>
</gene>
<feature type="region of interest" description="Disordered" evidence="2">
    <location>
        <begin position="37"/>
        <end position="70"/>
    </location>
</feature>
<name>A0A2A4YFI5_UNCAE</name>
<reference evidence="4" key="1">
    <citation type="submission" date="2017-08" db="EMBL/GenBank/DDBJ databases">
        <title>A dynamic microbial community with high functional redundancy inhabits the cold, oxic subseafloor aquifer.</title>
        <authorList>
            <person name="Tully B.J."/>
            <person name="Wheat C.G."/>
            <person name="Glazer B.T."/>
            <person name="Huber J.A."/>
        </authorList>
    </citation>
    <scope>NUCLEOTIDE SEQUENCE [LARGE SCALE GENOMIC DNA]</scope>
</reference>
<dbReference type="AlphaFoldDB" id="A0A2A4YFI5"/>
<accession>A0A2A4YFI5</accession>